<feature type="domain" description="Cilia- and flagella-associated protein 69 ARM repeats" evidence="1">
    <location>
        <begin position="86"/>
        <end position="130"/>
    </location>
</feature>
<evidence type="ECO:0000259" key="1">
    <source>
        <dbReference type="Pfam" id="PF21049"/>
    </source>
</evidence>
<name>A0A3S5CQ12_9PLAT</name>
<dbReference type="InterPro" id="IPR048733">
    <property type="entry name" value="CFA69_ARM_dom"/>
</dbReference>
<dbReference type="Proteomes" id="UP000784294">
    <property type="component" value="Unassembled WGS sequence"/>
</dbReference>
<organism evidence="2 3">
    <name type="scientific">Protopolystoma xenopodis</name>
    <dbReference type="NCBI Taxonomy" id="117903"/>
    <lineage>
        <taxon>Eukaryota</taxon>
        <taxon>Metazoa</taxon>
        <taxon>Spiralia</taxon>
        <taxon>Lophotrochozoa</taxon>
        <taxon>Platyhelminthes</taxon>
        <taxon>Monogenea</taxon>
        <taxon>Polyopisthocotylea</taxon>
        <taxon>Polystomatidea</taxon>
        <taxon>Polystomatidae</taxon>
        <taxon>Protopolystoma</taxon>
    </lineage>
</organism>
<proteinExistence type="predicted"/>
<dbReference type="OrthoDB" id="191673at2759"/>
<dbReference type="AlphaFoldDB" id="A0A3S5CQ12"/>
<evidence type="ECO:0000313" key="3">
    <source>
        <dbReference type="Proteomes" id="UP000784294"/>
    </source>
</evidence>
<comment type="caution">
    <text evidence="2">The sequence shown here is derived from an EMBL/GenBank/DDBJ whole genome shotgun (WGS) entry which is preliminary data.</text>
</comment>
<evidence type="ECO:0000313" key="2">
    <source>
        <dbReference type="EMBL" id="VEL27048.1"/>
    </source>
</evidence>
<reference evidence="2" key="1">
    <citation type="submission" date="2018-11" db="EMBL/GenBank/DDBJ databases">
        <authorList>
            <consortium name="Pathogen Informatics"/>
        </authorList>
    </citation>
    <scope>NUCLEOTIDE SEQUENCE</scope>
</reference>
<sequence>MSANSPDRGPFMDSSRFHRRSAMSVASSCQTIKASNVQEISSEKRHEENFMPKPIYFRLRLQAYCGSGETREQETTFDAIPPDLKIDLPPDLRPVIFSLFCQLGFTELEGLCVEDQVTLTEIEAYLDIQVNIK</sequence>
<dbReference type="Pfam" id="PF21049">
    <property type="entry name" value="CFA69_ARM_rpt"/>
    <property type="match status" value="1"/>
</dbReference>
<dbReference type="EMBL" id="CAAALY010084524">
    <property type="protein sequence ID" value="VEL27048.1"/>
    <property type="molecule type" value="Genomic_DNA"/>
</dbReference>
<accession>A0A3S5CQ12</accession>
<protein>
    <recommendedName>
        <fullName evidence="1">Cilia- and flagella-associated protein 69 ARM repeats domain-containing protein</fullName>
    </recommendedName>
</protein>
<keyword evidence="3" id="KW-1185">Reference proteome</keyword>
<gene>
    <name evidence="2" type="ORF">PXEA_LOCUS20488</name>
</gene>